<evidence type="ECO:0000313" key="2">
    <source>
        <dbReference type="EMBL" id="CAK0873550.1"/>
    </source>
</evidence>
<evidence type="ECO:0008006" key="4">
    <source>
        <dbReference type="Google" id="ProtNLM"/>
    </source>
</evidence>
<dbReference type="SUPFAM" id="SSF54928">
    <property type="entry name" value="RNA-binding domain, RBD"/>
    <property type="match status" value="1"/>
</dbReference>
<gene>
    <name evidence="2" type="ORF">PCOR1329_LOCUS58738</name>
</gene>
<keyword evidence="3" id="KW-1185">Reference proteome</keyword>
<evidence type="ECO:0000256" key="1">
    <source>
        <dbReference type="SAM" id="MobiDB-lite"/>
    </source>
</evidence>
<dbReference type="InterPro" id="IPR012677">
    <property type="entry name" value="Nucleotide-bd_a/b_plait_sf"/>
</dbReference>
<dbReference type="Gene3D" id="3.30.70.330">
    <property type="match status" value="1"/>
</dbReference>
<evidence type="ECO:0000313" key="3">
    <source>
        <dbReference type="Proteomes" id="UP001189429"/>
    </source>
</evidence>
<reference evidence="2" key="1">
    <citation type="submission" date="2023-10" db="EMBL/GenBank/DDBJ databases">
        <authorList>
            <person name="Chen Y."/>
            <person name="Shah S."/>
            <person name="Dougan E. K."/>
            <person name="Thang M."/>
            <person name="Chan C."/>
        </authorList>
    </citation>
    <scope>NUCLEOTIDE SEQUENCE [LARGE SCALE GENOMIC DNA]</scope>
</reference>
<accession>A0ABN9VK13</accession>
<dbReference type="EMBL" id="CAUYUJ010017293">
    <property type="protein sequence ID" value="CAK0873550.1"/>
    <property type="molecule type" value="Genomic_DNA"/>
</dbReference>
<sequence>MPDLPAGSVLRAAAAYHRCPALLAPPGATAGAPGGRPAALPGGPAAAPGRPATVPAPASAPAAAGEAGRRAGAPPRCHAGPPGRAAGPAAAAAAAATPGGAVAAATVLAAQADCHEACACRAGGHCAGRVRRGPLEGASEFGYDPSRACQAGTIGSCLQSLCREDSQHVVIVRRVNALGFETSRALATHFSAFGRVRRVLVTQSKVVAPSGRSRTRPGGIAYVVMADAESAGRILQAGPQQTVASRSIAVEPYAPLGGAAAAAARGGSISAAAVCASSGSRLLGTEEHPRLPDALCGA</sequence>
<dbReference type="Proteomes" id="UP001189429">
    <property type="component" value="Unassembled WGS sequence"/>
</dbReference>
<name>A0ABN9VK13_9DINO</name>
<protein>
    <recommendedName>
        <fullName evidence="4">RRM domain-containing protein</fullName>
    </recommendedName>
</protein>
<dbReference type="InterPro" id="IPR035979">
    <property type="entry name" value="RBD_domain_sf"/>
</dbReference>
<comment type="caution">
    <text evidence="2">The sequence shown here is derived from an EMBL/GenBank/DDBJ whole genome shotgun (WGS) entry which is preliminary data.</text>
</comment>
<proteinExistence type="predicted"/>
<organism evidence="2 3">
    <name type="scientific">Prorocentrum cordatum</name>
    <dbReference type="NCBI Taxonomy" id="2364126"/>
    <lineage>
        <taxon>Eukaryota</taxon>
        <taxon>Sar</taxon>
        <taxon>Alveolata</taxon>
        <taxon>Dinophyceae</taxon>
        <taxon>Prorocentrales</taxon>
        <taxon>Prorocentraceae</taxon>
        <taxon>Prorocentrum</taxon>
    </lineage>
</organism>
<feature type="region of interest" description="Disordered" evidence="1">
    <location>
        <begin position="30"/>
        <end position="87"/>
    </location>
</feature>